<geneLocation type="plasmid" evidence="1 2">
    <name>pCSL1</name>
</geneLocation>
<dbReference type="GeneID" id="29472811"/>
<evidence type="ECO:0000313" key="1">
    <source>
        <dbReference type="EMBL" id="CAQ03352.1"/>
    </source>
</evidence>
<proteinExistence type="predicted"/>
<dbReference type="KEGG" id="cms:pCSL0109"/>
<gene>
    <name evidence="1" type="ordered locus">pCSL0109</name>
</gene>
<keyword evidence="2" id="KW-1185">Reference proteome</keyword>
<evidence type="ECO:0000313" key="2">
    <source>
        <dbReference type="Proteomes" id="UP000001318"/>
    </source>
</evidence>
<dbReference type="AlphaFoldDB" id="B0RJG2"/>
<dbReference type="Proteomes" id="UP000001318">
    <property type="component" value="Plasmid pCSL1"/>
</dbReference>
<protein>
    <submittedName>
        <fullName evidence="1">Uncharacterized protein</fullName>
    </submittedName>
</protein>
<dbReference type="RefSeq" id="WP_012300418.1">
    <property type="nucleotide sequence ID" value="NC_010408.1"/>
</dbReference>
<accession>B0RJG2</accession>
<reference evidence="1 2" key="1">
    <citation type="journal article" date="2008" name="J. Bacteriol.">
        <title>Genome of the actinomycete plant pathogen Clavibacter michiganensis subsp. sepedonicus suggests recent niche adaptation.</title>
        <authorList>
            <person name="Bentley S.D."/>
            <person name="Corton C."/>
            <person name="Brown S.E."/>
            <person name="Barron A."/>
            <person name="Clark L."/>
            <person name="Doggett J."/>
            <person name="Harris B."/>
            <person name="Ormond D."/>
            <person name="Quail M.A."/>
            <person name="May G."/>
            <person name="Francis D."/>
            <person name="Knudson D."/>
            <person name="Parkhill J."/>
            <person name="Ishimaru C.A."/>
        </authorList>
    </citation>
    <scope>NUCLEOTIDE SEQUENCE [LARGE SCALE GENOMIC DNA]</scope>
    <source>
        <strain evidence="2">ATCC 33113 / DSM 20744 / JCM 9667 / LMG 2889 / ICMP 2535 / C-1</strain>
    </source>
</reference>
<organism evidence="1 2">
    <name type="scientific">Clavibacter sepedonicus</name>
    <name type="common">Clavibacter michiganensis subsp. sepedonicus</name>
    <dbReference type="NCBI Taxonomy" id="31964"/>
    <lineage>
        <taxon>Bacteria</taxon>
        <taxon>Bacillati</taxon>
        <taxon>Actinomycetota</taxon>
        <taxon>Actinomycetes</taxon>
        <taxon>Micrococcales</taxon>
        <taxon>Microbacteriaceae</taxon>
        <taxon>Clavibacter</taxon>
    </lineage>
</organism>
<sequence>MALIAPYAPLPNHLTVGGYNPSPGRHAAESIEAAWDLAHAEARSRADAARIVELTEALRAARSEQIRGDDPRLMEFWAAAQEAATEAEHCDVFDDLAEALGGPRRSKDYDVVMYVRATIRVTDTVSATSSDEAEQIAEAEISTGSLLDSLRENGADRWDVDEIHTSFA</sequence>
<dbReference type="EMBL" id="AM849036">
    <property type="protein sequence ID" value="CAQ03352.1"/>
    <property type="molecule type" value="Genomic_DNA"/>
</dbReference>
<dbReference type="HOGENOM" id="CLU_1583619_0_0_11"/>
<name>B0RJG2_CLASE</name>
<keyword evidence="1" id="KW-0614">Plasmid</keyword>